<feature type="domain" description="Exoribonuclease Xrn1 D2/D3" evidence="9">
    <location>
        <begin position="550"/>
        <end position="767"/>
    </location>
</feature>
<evidence type="ECO:0000313" key="11">
    <source>
        <dbReference type="Proteomes" id="UP001652700"/>
    </source>
</evidence>
<keyword evidence="2" id="KW-0378">Hydrolase</keyword>
<feature type="region of interest" description="Disordered" evidence="5">
    <location>
        <begin position="1071"/>
        <end position="1120"/>
    </location>
</feature>
<dbReference type="Pfam" id="PF17846">
    <property type="entry name" value="XRN_M"/>
    <property type="match status" value="1"/>
</dbReference>
<feature type="domain" description="Xrn1 helical" evidence="7">
    <location>
        <begin position="93"/>
        <end position="402"/>
    </location>
</feature>
<dbReference type="GeneID" id="126889626"/>
<feature type="domain" description="Xrn1 N-terminal" evidence="6">
    <location>
        <begin position="1"/>
        <end position="46"/>
    </location>
</feature>
<dbReference type="Pfam" id="PF18334">
    <property type="entry name" value="XRN1_D2_D3"/>
    <property type="match status" value="1"/>
</dbReference>
<sequence length="1136" mass="131355">MDYIRYTRAQPGYDPNTRHCLYGLDADLIMLGLCSHEPHFSLLREEVKFGKKSTKRITVPEEITFFLLHLSLMREYLELEFAPIRYELRGFDYDLEKIIDDWVLMGFLVGNDFIPHLPNLHISEGALPLLYKTYMEILPTLDGYINEGGTLNLRRFEMFMEKLGQQDLDHYEQVRDDIMYLETKRGIKSTRDLQEWKAEGDEISELLEPDVSTPCKDSGLASLLKSADELCLDDDSDDNSDDFMNFKKEYYKEKMEYVDVTPEVMRDQAEGYVRAIQWNLNYYYNGCCSWSWFYPHHYAPYISDIKGFTDLKLEFDMGKPFLPYEQLLGVLPAASKKLLPEAYHGLMTEENSIIIDYYPEKFETDLNGKKQAWEAVVKIPFIDEGEVQKAHVKVFEQPSRNESMIIHIIPNSKFVGDMIPVDLLGTSVFISWPHLIEAKVVAISNLNKKFISMGGPNQYNTINLKESDKREFILSLSGITELYKNRMGIAIGDSKVLVYVKQLVGRKYSFSNGKFKLEKQFADNISCYPLQTVVFNIKAYDPLYHLEKEVESIYPKNSTCFVLGNPYYGSQGVVLDASTVTKTGRIKIYISIVEQPNLNHVRSIHENTDKKYKQAHTVASPLGISNSIFSQITTSMYIKASEAVEARKVNVGLDLKLNKRNKETPGYTKKINNYWYYTEKAAELVKEYIDKFPEVVDYLNKPYDHDATFESLFPTNSEERYKELQQWLKSLPTHSIDRIDCNSKSLEPETIEALERTIDAYKDAPVKHRNIQIKPQFLYRPEIQTATIEPDPKTETDILDRIVNVRHGYSVPFGHKGTVTAIRNSSTNNERDTMYEVVFDNPFRDGLKLNCSENRGYLLPKTAFINISYGERLMVEKTGKPDELIAKAEATNSNRLEQPNHNNTFNNLIKPQPQSIFHPPQVQPWFSQQNQAQSCMIPPQFILPSNQPNSAFAHFSSNNTFRMPTVHNNLGNTVPNQFYPFDNNQTQNEKIIKDNRYVNVPNFEKVLKDNVSVSNHKGTENIERNGLTGEIFPMKDVKKLSQDNNIQLKLMKPEDFQNPPEKPLVENWRERPHSHQNHLHTQLDGNKSKDGDNRYNFYKTDNNKKVDNKSQSEDDKTKAGSSRKVIYYETVFLCHV</sequence>
<dbReference type="Pfam" id="PF03159">
    <property type="entry name" value="XRN_N"/>
    <property type="match status" value="1"/>
</dbReference>
<comment type="similarity">
    <text evidence="4">Belongs to the 5'-3' exonuclease family.</text>
</comment>
<dbReference type="RefSeq" id="XP_050514060.1">
    <property type="nucleotide sequence ID" value="XM_050658103.1"/>
</dbReference>
<evidence type="ECO:0000256" key="4">
    <source>
        <dbReference type="ARBA" id="ARBA00038299"/>
    </source>
</evidence>
<keyword evidence="1" id="KW-0540">Nuclease</keyword>
<evidence type="ECO:0000259" key="6">
    <source>
        <dbReference type="Pfam" id="PF03159"/>
    </source>
</evidence>
<feature type="domain" description="5'-3' exoribonuclease 1 SH3-like" evidence="8">
    <location>
        <begin position="796"/>
        <end position="866"/>
    </location>
</feature>
<evidence type="ECO:0000259" key="8">
    <source>
        <dbReference type="Pfam" id="PF18129"/>
    </source>
</evidence>
<dbReference type="Gene3D" id="2.30.30.750">
    <property type="match status" value="1"/>
</dbReference>
<dbReference type="InterPro" id="IPR004859">
    <property type="entry name" value="Xrn1_N"/>
</dbReference>
<dbReference type="InterPro" id="IPR041106">
    <property type="entry name" value="XRN1_D2_D3"/>
</dbReference>
<feature type="compositionally biased region" description="Basic and acidic residues" evidence="5">
    <location>
        <begin position="1101"/>
        <end position="1118"/>
    </location>
</feature>
<evidence type="ECO:0000259" key="7">
    <source>
        <dbReference type="Pfam" id="PF17846"/>
    </source>
</evidence>
<accession>A0ABM5KV46</accession>
<dbReference type="Gene3D" id="3.40.50.12390">
    <property type="match status" value="1"/>
</dbReference>
<keyword evidence="3" id="KW-0269">Exonuclease</keyword>
<dbReference type="InterPro" id="IPR041385">
    <property type="entry name" value="SH3_12"/>
</dbReference>
<dbReference type="InterPro" id="IPR027073">
    <property type="entry name" value="5_3_exoribonuclease"/>
</dbReference>
<name>A0ABM5KV46_DIAVI</name>
<dbReference type="EnsemblMetazoa" id="XM_050658103.1">
    <property type="protein sequence ID" value="XP_050514060.1"/>
    <property type="gene ID" value="LOC126889626"/>
</dbReference>
<evidence type="ECO:0000256" key="2">
    <source>
        <dbReference type="ARBA" id="ARBA00022801"/>
    </source>
</evidence>
<dbReference type="InterPro" id="IPR041412">
    <property type="entry name" value="Xrn1_helical"/>
</dbReference>
<evidence type="ECO:0000313" key="10">
    <source>
        <dbReference type="EnsemblMetazoa" id="XP_050514060.1"/>
    </source>
</evidence>
<proteinExistence type="inferred from homology"/>
<evidence type="ECO:0000259" key="9">
    <source>
        <dbReference type="Pfam" id="PF18334"/>
    </source>
</evidence>
<protein>
    <submittedName>
        <fullName evidence="10">Uncharacterized protein</fullName>
    </submittedName>
</protein>
<evidence type="ECO:0000256" key="3">
    <source>
        <dbReference type="ARBA" id="ARBA00022839"/>
    </source>
</evidence>
<evidence type="ECO:0000256" key="1">
    <source>
        <dbReference type="ARBA" id="ARBA00022722"/>
    </source>
</evidence>
<dbReference type="InterPro" id="IPR047007">
    <property type="entry name" value="XRN1_D1_sf"/>
</dbReference>
<dbReference type="Proteomes" id="UP001652700">
    <property type="component" value="Unplaced"/>
</dbReference>
<dbReference type="InterPro" id="IPR047008">
    <property type="entry name" value="XRN1_SH3_sf"/>
</dbReference>
<keyword evidence="11" id="KW-1185">Reference proteome</keyword>
<dbReference type="PANTHER" id="PTHR12341:SF7">
    <property type="entry name" value="5'-3' EXORIBONUCLEASE 1"/>
    <property type="match status" value="1"/>
</dbReference>
<dbReference type="Pfam" id="PF18129">
    <property type="entry name" value="SH3_12"/>
    <property type="match status" value="1"/>
</dbReference>
<evidence type="ECO:0000256" key="5">
    <source>
        <dbReference type="SAM" id="MobiDB-lite"/>
    </source>
</evidence>
<reference evidence="10" key="1">
    <citation type="submission" date="2025-05" db="UniProtKB">
        <authorList>
            <consortium name="EnsemblMetazoa"/>
        </authorList>
    </citation>
    <scope>IDENTIFICATION</scope>
</reference>
<dbReference type="PANTHER" id="PTHR12341">
    <property type="entry name" value="5'-&gt;3' EXORIBONUCLEASE"/>
    <property type="match status" value="1"/>
</dbReference>
<dbReference type="Gene3D" id="2.170.260.40">
    <property type="match status" value="1"/>
</dbReference>
<organism evidence="10 11">
    <name type="scientific">Diabrotica virgifera virgifera</name>
    <name type="common">western corn rootworm</name>
    <dbReference type="NCBI Taxonomy" id="50390"/>
    <lineage>
        <taxon>Eukaryota</taxon>
        <taxon>Metazoa</taxon>
        <taxon>Ecdysozoa</taxon>
        <taxon>Arthropoda</taxon>
        <taxon>Hexapoda</taxon>
        <taxon>Insecta</taxon>
        <taxon>Pterygota</taxon>
        <taxon>Neoptera</taxon>
        <taxon>Endopterygota</taxon>
        <taxon>Coleoptera</taxon>
        <taxon>Polyphaga</taxon>
        <taxon>Cucujiformia</taxon>
        <taxon>Chrysomeloidea</taxon>
        <taxon>Chrysomelidae</taxon>
        <taxon>Galerucinae</taxon>
        <taxon>Diabroticina</taxon>
        <taxon>Diabroticites</taxon>
        <taxon>Diabrotica</taxon>
    </lineage>
</organism>